<dbReference type="PANTHER" id="PTHR24296">
    <property type="entry name" value="CYTOCHROME P450"/>
    <property type="match status" value="1"/>
</dbReference>
<dbReference type="PRINTS" id="PR00463">
    <property type="entry name" value="EP450I"/>
</dbReference>
<organism evidence="10 11">
    <name type="scientific">Stylosanthes scabra</name>
    <dbReference type="NCBI Taxonomy" id="79078"/>
    <lineage>
        <taxon>Eukaryota</taxon>
        <taxon>Viridiplantae</taxon>
        <taxon>Streptophyta</taxon>
        <taxon>Embryophyta</taxon>
        <taxon>Tracheophyta</taxon>
        <taxon>Spermatophyta</taxon>
        <taxon>Magnoliopsida</taxon>
        <taxon>eudicotyledons</taxon>
        <taxon>Gunneridae</taxon>
        <taxon>Pentapetalae</taxon>
        <taxon>rosids</taxon>
        <taxon>fabids</taxon>
        <taxon>Fabales</taxon>
        <taxon>Fabaceae</taxon>
        <taxon>Papilionoideae</taxon>
        <taxon>50 kb inversion clade</taxon>
        <taxon>dalbergioids sensu lato</taxon>
        <taxon>Dalbergieae</taxon>
        <taxon>Pterocarpus clade</taxon>
        <taxon>Stylosanthes</taxon>
    </lineage>
</organism>
<keyword evidence="4 8" id="KW-0479">Metal-binding</keyword>
<keyword evidence="7 8" id="KW-0503">Monooxygenase</keyword>
<name>A0ABU6YE52_9FABA</name>
<dbReference type="Proteomes" id="UP001341840">
    <property type="component" value="Unassembled WGS sequence"/>
</dbReference>
<evidence type="ECO:0000256" key="8">
    <source>
        <dbReference type="RuleBase" id="RU000461"/>
    </source>
</evidence>
<evidence type="ECO:0000313" key="10">
    <source>
        <dbReference type="EMBL" id="MED6207523.1"/>
    </source>
</evidence>
<comment type="cofactor">
    <cofactor evidence="1">
        <name>heme</name>
        <dbReference type="ChEBI" id="CHEBI:30413"/>
    </cofactor>
</comment>
<keyword evidence="9" id="KW-1133">Transmembrane helix</keyword>
<dbReference type="InterPro" id="IPR001128">
    <property type="entry name" value="Cyt_P450"/>
</dbReference>
<comment type="caution">
    <text evidence="10">The sequence shown here is derived from an EMBL/GenBank/DDBJ whole genome shotgun (WGS) entry which is preliminary data.</text>
</comment>
<reference evidence="10 11" key="1">
    <citation type="journal article" date="2023" name="Plants (Basel)">
        <title>Bridging the Gap: Combining Genomics and Transcriptomics Approaches to Understand Stylosanthes scabra, an Orphan Legume from the Brazilian Caatinga.</title>
        <authorList>
            <person name="Ferreira-Neto J.R.C."/>
            <person name="da Silva M.D."/>
            <person name="Binneck E."/>
            <person name="de Melo N.F."/>
            <person name="da Silva R.H."/>
            <person name="de Melo A.L.T.M."/>
            <person name="Pandolfi V."/>
            <person name="Bustamante F.O."/>
            <person name="Brasileiro-Vidal A.C."/>
            <person name="Benko-Iseppon A.M."/>
        </authorList>
    </citation>
    <scope>NUCLEOTIDE SEQUENCE [LARGE SCALE GENOMIC DNA]</scope>
    <source>
        <tissue evidence="10">Leaves</tissue>
    </source>
</reference>
<dbReference type="InterPro" id="IPR036396">
    <property type="entry name" value="Cyt_P450_sf"/>
</dbReference>
<evidence type="ECO:0000313" key="11">
    <source>
        <dbReference type="Proteomes" id="UP001341840"/>
    </source>
</evidence>
<dbReference type="Gene3D" id="1.10.630.10">
    <property type="entry name" value="Cytochrome P450"/>
    <property type="match status" value="1"/>
</dbReference>
<dbReference type="CDD" id="cd11064">
    <property type="entry name" value="CYP86A"/>
    <property type="match status" value="1"/>
</dbReference>
<evidence type="ECO:0000256" key="6">
    <source>
        <dbReference type="ARBA" id="ARBA00023004"/>
    </source>
</evidence>
<dbReference type="SUPFAM" id="SSF48264">
    <property type="entry name" value="Cytochrome P450"/>
    <property type="match status" value="1"/>
</dbReference>
<keyword evidence="5 8" id="KW-0560">Oxidoreductase</keyword>
<evidence type="ECO:0000256" key="3">
    <source>
        <dbReference type="ARBA" id="ARBA00022617"/>
    </source>
</evidence>
<evidence type="ECO:0000256" key="7">
    <source>
        <dbReference type="ARBA" id="ARBA00023033"/>
    </source>
</evidence>
<keyword evidence="6 8" id="KW-0408">Iron</keyword>
<evidence type="ECO:0000256" key="1">
    <source>
        <dbReference type="ARBA" id="ARBA00001971"/>
    </source>
</evidence>
<keyword evidence="9" id="KW-0472">Membrane</keyword>
<evidence type="ECO:0000256" key="9">
    <source>
        <dbReference type="SAM" id="Phobius"/>
    </source>
</evidence>
<evidence type="ECO:0000256" key="4">
    <source>
        <dbReference type="ARBA" id="ARBA00022723"/>
    </source>
</evidence>
<protein>
    <recommendedName>
        <fullName evidence="12">Alkane hydroxylase MAH1-like</fullName>
    </recommendedName>
</protein>
<dbReference type="EMBL" id="JASCZI010241835">
    <property type="protein sequence ID" value="MED6207523.1"/>
    <property type="molecule type" value="Genomic_DNA"/>
</dbReference>
<dbReference type="PRINTS" id="PR00385">
    <property type="entry name" value="P450"/>
</dbReference>
<dbReference type="Pfam" id="PF00067">
    <property type="entry name" value="p450"/>
    <property type="match status" value="1"/>
</dbReference>
<keyword evidence="9" id="KW-0812">Transmembrane</keyword>
<accession>A0ABU6YE52</accession>
<evidence type="ECO:0000256" key="2">
    <source>
        <dbReference type="ARBA" id="ARBA00010617"/>
    </source>
</evidence>
<evidence type="ECO:0008006" key="12">
    <source>
        <dbReference type="Google" id="ProtNLM"/>
    </source>
</evidence>
<keyword evidence="3 8" id="KW-0349">Heme</keyword>
<dbReference type="PROSITE" id="PS00086">
    <property type="entry name" value="CYTOCHROME_P450"/>
    <property type="match status" value="1"/>
</dbReference>
<dbReference type="InterPro" id="IPR017972">
    <property type="entry name" value="Cyt_P450_CS"/>
</dbReference>
<sequence length="547" mass="62448">MLLFYASTIASIIITILIVFYVLDRKRCCRTPLFIDWPLFGMSPQLLCNLSQFHEFLANVLNSKGGTAQFMGPWFSNMNFLLTTDPMNAHHVFSKNYENYVKGPEFREVFDVFGDAIIVTDDSKKWKYLKSFFLSIIKHKDFDIFFEKTIQSKVHDALLPMLDHAWLHGSVLDLQDVFCRFTFDNITSLVFGFDPKSLSLGFPIVEAEKAFDEIEKCLFYRQMVPKALWKFQEWLQVGKEKKMAKARKVFDDFLCAQIASKLEEQSRSKKTKDEALRFESFLAEATRYKSRDAKFLRDAGFNLFAAGRDTIASLLTWFFWLVATHPLVEAKILEEIKEIFGANDGENYRILGIEDVKKLVYLHGALCEVLRLFPPIPFERKKPIKDDILPSRHIVNSNSNIVFSIYGMGRSEEIWGNDCLEFKPERWISEKGGIVHVPSYKFISFNAGPRICLGKDMTFIQTKIVISAILQKYSIRVVEDSSEVTPSLSIILLMKHGLKKPSSIDAASCASTAGVNPNFKAKLADEDVFPGKTIEIELPEVNVAAIG</sequence>
<proteinExistence type="inferred from homology"/>
<evidence type="ECO:0000256" key="5">
    <source>
        <dbReference type="ARBA" id="ARBA00023002"/>
    </source>
</evidence>
<comment type="similarity">
    <text evidence="2 8">Belongs to the cytochrome P450 family.</text>
</comment>
<keyword evidence="11" id="KW-1185">Reference proteome</keyword>
<dbReference type="InterPro" id="IPR002401">
    <property type="entry name" value="Cyt_P450_E_grp-I"/>
</dbReference>
<gene>
    <name evidence="10" type="ORF">PIB30_036584</name>
</gene>
<feature type="transmembrane region" description="Helical" evidence="9">
    <location>
        <begin position="6"/>
        <end position="23"/>
    </location>
</feature>